<protein>
    <submittedName>
        <fullName evidence="1">Uncharacterized protein</fullName>
    </submittedName>
</protein>
<sequence length="127" mass="14353">MLTKINPDGTWSCRGVNMGSIEGNLYGALCKLRDYEKSGFEPDDLDRVLENIHVGATVQNYTVFGVWNDCCIAENLNAPEPYVVWNIDRDGFGVSNGRYFTSIDDAQECFAKTASVSPINKKEYWRR</sequence>
<evidence type="ECO:0000313" key="1">
    <source>
        <dbReference type="EMBL" id="DAD99873.1"/>
    </source>
</evidence>
<organism evidence="1">
    <name type="scientific">Siphoviridae sp. ctwhn18</name>
    <dbReference type="NCBI Taxonomy" id="2825733"/>
    <lineage>
        <taxon>Viruses</taxon>
        <taxon>Duplodnaviria</taxon>
        <taxon>Heunggongvirae</taxon>
        <taxon>Uroviricota</taxon>
        <taxon>Caudoviricetes</taxon>
    </lineage>
</organism>
<accession>A0A8S5NYR0</accession>
<name>A0A8S5NYR0_9CAUD</name>
<proteinExistence type="predicted"/>
<dbReference type="EMBL" id="BK015295">
    <property type="protein sequence ID" value="DAD99873.1"/>
    <property type="molecule type" value="Genomic_DNA"/>
</dbReference>
<reference evidence="1" key="1">
    <citation type="journal article" date="2021" name="Proc. Natl. Acad. Sci. U.S.A.">
        <title>A Catalog of Tens of Thousands of Viruses from Human Metagenomes Reveals Hidden Associations with Chronic Diseases.</title>
        <authorList>
            <person name="Tisza M.J."/>
            <person name="Buck C.B."/>
        </authorList>
    </citation>
    <scope>NUCLEOTIDE SEQUENCE</scope>
    <source>
        <strain evidence="1">Ctwhn18</strain>
    </source>
</reference>